<evidence type="ECO:0000313" key="2">
    <source>
        <dbReference type="Proteomes" id="UP000768646"/>
    </source>
</evidence>
<keyword evidence="2" id="KW-1185">Reference proteome</keyword>
<accession>A0ACB7CF01</accession>
<dbReference type="EMBL" id="JABTEG010000004">
    <property type="protein sequence ID" value="KAG4305067.1"/>
    <property type="molecule type" value="Genomic_DNA"/>
</dbReference>
<gene>
    <name evidence="1" type="ORF">PORY_001237</name>
</gene>
<reference evidence="1 2" key="1">
    <citation type="journal article" date="2021" name="Commun. Biol.">
        <title>Genomic insights into the host specific adaptation of the Pneumocystis genus.</title>
        <authorList>
            <person name="Cisse O.H."/>
            <person name="Ma L."/>
            <person name="Dekker J.P."/>
            <person name="Khil P.P."/>
            <person name="Youn J.-H."/>
            <person name="Brenchley J.M."/>
            <person name="Blair R."/>
            <person name="Pahar B."/>
            <person name="Chabe M."/>
            <person name="Van Rompay K.K.A."/>
            <person name="Keesler R."/>
            <person name="Sukura A."/>
            <person name="Hirsch V."/>
            <person name="Kutty G."/>
            <person name="Liu Y."/>
            <person name="Peng L."/>
            <person name="Chen J."/>
            <person name="Song J."/>
            <person name="Weissenbacher-Lang C."/>
            <person name="Xu J."/>
            <person name="Upham N.S."/>
            <person name="Stajich J.E."/>
            <person name="Cuomo C.A."/>
            <person name="Cushion M.T."/>
            <person name="Kovacs J.A."/>
        </authorList>
    </citation>
    <scope>NUCLEOTIDE SEQUENCE [LARGE SCALE GENOMIC DNA]</scope>
    <source>
        <strain evidence="1 2">RABM</strain>
    </source>
</reference>
<comment type="caution">
    <text evidence="1">The sequence shown here is derived from an EMBL/GenBank/DDBJ whole genome shotgun (WGS) entry which is preliminary data.</text>
</comment>
<sequence>MTQRFVKLTAENKTGFWYWLRKWLVIDPNRSSGLTLNNQFRKPAPGTPDKVYTAPSNLPASDIAENPYWKRDTRRNYPRLGVITQSTLAERLLLGRPLETTQEPVAPVATPSLSAALQSAALPTVQTMVLTKEGTAPLPGKPYHWVLDPHGGYPSLRK</sequence>
<organism evidence="1 2">
    <name type="scientific">Pneumocystis oryctolagi</name>
    <dbReference type="NCBI Taxonomy" id="42067"/>
    <lineage>
        <taxon>Eukaryota</taxon>
        <taxon>Fungi</taxon>
        <taxon>Dikarya</taxon>
        <taxon>Ascomycota</taxon>
        <taxon>Taphrinomycotina</taxon>
        <taxon>Pneumocystomycetes</taxon>
        <taxon>Pneumocystaceae</taxon>
        <taxon>Pneumocystis</taxon>
    </lineage>
</organism>
<dbReference type="Proteomes" id="UP000768646">
    <property type="component" value="Unassembled WGS sequence"/>
</dbReference>
<evidence type="ECO:0000313" key="1">
    <source>
        <dbReference type="EMBL" id="KAG4305067.1"/>
    </source>
</evidence>
<protein>
    <submittedName>
        <fullName evidence="1">Uncharacterized protein</fullName>
    </submittedName>
</protein>
<name>A0ACB7CF01_9ASCO</name>
<proteinExistence type="predicted"/>